<protein>
    <submittedName>
        <fullName evidence="1">Uncharacterized protein</fullName>
    </submittedName>
</protein>
<name>A0A229ULJ8_9BACL</name>
<accession>A0A229ULJ8</accession>
<evidence type="ECO:0000313" key="1">
    <source>
        <dbReference type="EMBL" id="OXM84347.1"/>
    </source>
</evidence>
<evidence type="ECO:0000313" key="2">
    <source>
        <dbReference type="Proteomes" id="UP000215509"/>
    </source>
</evidence>
<dbReference type="RefSeq" id="WP_094016919.1">
    <property type="nucleotide sequence ID" value="NZ_NMQW01000033.1"/>
</dbReference>
<keyword evidence="2" id="KW-1185">Reference proteome</keyword>
<proteinExistence type="predicted"/>
<dbReference type="Proteomes" id="UP000215509">
    <property type="component" value="Unassembled WGS sequence"/>
</dbReference>
<sequence length="65" mass="7632">MPRKVLRSQSELYPFVVELNKTRVITREGKGLITKKTNEWIYVLLDKNNQTIKTSIYLVECMETA</sequence>
<comment type="caution">
    <text evidence="1">The sequence shown here is derived from an EMBL/GenBank/DDBJ whole genome shotgun (WGS) entry which is preliminary data.</text>
</comment>
<dbReference type="EMBL" id="NMQW01000033">
    <property type="protein sequence ID" value="OXM84347.1"/>
    <property type="molecule type" value="Genomic_DNA"/>
</dbReference>
<reference evidence="1 2" key="1">
    <citation type="submission" date="2017-07" db="EMBL/GenBank/DDBJ databases">
        <title>Genome sequencing and assembly of Paenibacillus rigui.</title>
        <authorList>
            <person name="Mayilraj S."/>
        </authorList>
    </citation>
    <scope>NUCLEOTIDE SEQUENCE [LARGE SCALE GENOMIC DNA]</scope>
    <source>
        <strain evidence="1 2">JCM 16352</strain>
    </source>
</reference>
<organism evidence="1 2">
    <name type="scientific">Paenibacillus rigui</name>
    <dbReference type="NCBI Taxonomy" id="554312"/>
    <lineage>
        <taxon>Bacteria</taxon>
        <taxon>Bacillati</taxon>
        <taxon>Bacillota</taxon>
        <taxon>Bacilli</taxon>
        <taxon>Bacillales</taxon>
        <taxon>Paenibacillaceae</taxon>
        <taxon>Paenibacillus</taxon>
    </lineage>
</organism>
<dbReference type="AlphaFoldDB" id="A0A229ULJ8"/>
<dbReference type="OrthoDB" id="2627447at2"/>
<gene>
    <name evidence="1" type="ORF">CF651_21445</name>
</gene>